<dbReference type="Proteomes" id="UP000499080">
    <property type="component" value="Unassembled WGS sequence"/>
</dbReference>
<protein>
    <submittedName>
        <fullName evidence="1">Uncharacterized protein</fullName>
    </submittedName>
</protein>
<comment type="caution">
    <text evidence="1">The sequence shown here is derived from an EMBL/GenBank/DDBJ whole genome shotgun (WGS) entry which is preliminary data.</text>
</comment>
<proteinExistence type="predicted"/>
<sequence length="57" mass="6284">MSEVLVYVDDLGYMKPDILQELITGTFLPTSAEMLGHPFGIKANCVHSTICTSRLIN</sequence>
<evidence type="ECO:0000313" key="2">
    <source>
        <dbReference type="Proteomes" id="UP000499080"/>
    </source>
</evidence>
<accession>A0A4Y2RF57</accession>
<dbReference type="AlphaFoldDB" id="A0A4Y2RF57"/>
<keyword evidence="2" id="KW-1185">Reference proteome</keyword>
<name>A0A4Y2RF57_ARAVE</name>
<organism evidence="1 2">
    <name type="scientific">Araneus ventricosus</name>
    <name type="common">Orbweaver spider</name>
    <name type="synonym">Epeira ventricosa</name>
    <dbReference type="NCBI Taxonomy" id="182803"/>
    <lineage>
        <taxon>Eukaryota</taxon>
        <taxon>Metazoa</taxon>
        <taxon>Ecdysozoa</taxon>
        <taxon>Arthropoda</taxon>
        <taxon>Chelicerata</taxon>
        <taxon>Arachnida</taxon>
        <taxon>Araneae</taxon>
        <taxon>Araneomorphae</taxon>
        <taxon>Entelegynae</taxon>
        <taxon>Araneoidea</taxon>
        <taxon>Araneidae</taxon>
        <taxon>Araneus</taxon>
    </lineage>
</organism>
<feature type="non-terminal residue" evidence="1">
    <location>
        <position position="57"/>
    </location>
</feature>
<dbReference type="EMBL" id="BGPR01016571">
    <property type="protein sequence ID" value="GBN73495.1"/>
    <property type="molecule type" value="Genomic_DNA"/>
</dbReference>
<gene>
    <name evidence="1" type="ORF">AVEN_210257_1</name>
</gene>
<reference evidence="1 2" key="1">
    <citation type="journal article" date="2019" name="Sci. Rep.">
        <title>Orb-weaving spider Araneus ventricosus genome elucidates the spidroin gene catalogue.</title>
        <authorList>
            <person name="Kono N."/>
            <person name="Nakamura H."/>
            <person name="Ohtoshi R."/>
            <person name="Moran D.A.P."/>
            <person name="Shinohara A."/>
            <person name="Yoshida Y."/>
            <person name="Fujiwara M."/>
            <person name="Mori M."/>
            <person name="Tomita M."/>
            <person name="Arakawa K."/>
        </authorList>
    </citation>
    <scope>NUCLEOTIDE SEQUENCE [LARGE SCALE GENOMIC DNA]</scope>
</reference>
<evidence type="ECO:0000313" key="1">
    <source>
        <dbReference type="EMBL" id="GBN73495.1"/>
    </source>
</evidence>